<evidence type="ECO:0000313" key="2">
    <source>
        <dbReference type="EMBL" id="KAF4512843.1"/>
    </source>
</evidence>
<feature type="compositionally biased region" description="Low complexity" evidence="1">
    <location>
        <begin position="71"/>
        <end position="85"/>
    </location>
</feature>
<proteinExistence type="predicted"/>
<comment type="caution">
    <text evidence="2">The sequence shown here is derived from an EMBL/GenBank/DDBJ whole genome shotgun (WGS) entry which is preliminary data.</text>
</comment>
<dbReference type="EMBL" id="JAAVMX010000001">
    <property type="protein sequence ID" value="KAF4512843.1"/>
    <property type="molecule type" value="Genomic_DNA"/>
</dbReference>
<organism evidence="2 3">
    <name type="scientific">Ophiocordyceps sinensis</name>
    <dbReference type="NCBI Taxonomy" id="72228"/>
    <lineage>
        <taxon>Eukaryota</taxon>
        <taxon>Fungi</taxon>
        <taxon>Dikarya</taxon>
        <taxon>Ascomycota</taxon>
        <taxon>Pezizomycotina</taxon>
        <taxon>Sordariomycetes</taxon>
        <taxon>Hypocreomycetidae</taxon>
        <taxon>Hypocreales</taxon>
        <taxon>Ophiocordycipitaceae</taxon>
        <taxon>Ophiocordyceps</taxon>
    </lineage>
</organism>
<evidence type="ECO:0000256" key="1">
    <source>
        <dbReference type="SAM" id="MobiDB-lite"/>
    </source>
</evidence>
<dbReference type="Proteomes" id="UP000557566">
    <property type="component" value="Unassembled WGS sequence"/>
</dbReference>
<dbReference type="AlphaFoldDB" id="A0A8H4PYQ3"/>
<evidence type="ECO:0000313" key="3">
    <source>
        <dbReference type="Proteomes" id="UP000557566"/>
    </source>
</evidence>
<accession>A0A8H4PYQ3</accession>
<protein>
    <submittedName>
        <fullName evidence="2">Uncharacterized protein</fullName>
    </submittedName>
</protein>
<sequence>MPLGGHSVSLLVTKETDAASSSLSRPFVPWAVDPELRPDPDPGPGPGSGSSEPVARRRERGRSLGADPVRLPRGAAPSSPSPSLGRVPESAAWRDVS</sequence>
<keyword evidence="3" id="KW-1185">Reference proteome</keyword>
<feature type="region of interest" description="Disordered" evidence="1">
    <location>
        <begin position="16"/>
        <end position="97"/>
    </location>
</feature>
<reference evidence="2 3" key="1">
    <citation type="journal article" date="2020" name="Genome Biol. Evol.">
        <title>A new high-quality draft genome assembly of the Chinese cordyceps Ophiocordyceps sinensis.</title>
        <authorList>
            <person name="Shu R."/>
            <person name="Zhang J."/>
            <person name="Meng Q."/>
            <person name="Zhang H."/>
            <person name="Zhou G."/>
            <person name="Li M."/>
            <person name="Wu P."/>
            <person name="Zhao Y."/>
            <person name="Chen C."/>
            <person name="Qin Q."/>
        </authorList>
    </citation>
    <scope>NUCLEOTIDE SEQUENCE [LARGE SCALE GENOMIC DNA]</scope>
    <source>
        <strain evidence="2 3">IOZ07</strain>
    </source>
</reference>
<name>A0A8H4PYQ3_9HYPO</name>
<gene>
    <name evidence="2" type="ORF">G6O67_000179</name>
</gene>